<comment type="caution">
    <text evidence="2">The sequence shown here is derived from an EMBL/GenBank/DDBJ whole genome shotgun (WGS) entry which is preliminary data.</text>
</comment>
<name>A0ABS0R6S1_9ACTN</name>
<keyword evidence="3" id="KW-1185">Reference proteome</keyword>
<proteinExistence type="predicted"/>
<keyword evidence="1" id="KW-0472">Membrane</keyword>
<keyword evidence="1" id="KW-1133">Transmembrane helix</keyword>
<evidence type="ECO:0000313" key="2">
    <source>
        <dbReference type="EMBL" id="MBI0312699.1"/>
    </source>
</evidence>
<feature type="transmembrane region" description="Helical" evidence="1">
    <location>
        <begin position="46"/>
        <end position="68"/>
    </location>
</feature>
<keyword evidence="1" id="KW-0812">Transmembrane</keyword>
<dbReference type="RefSeq" id="WP_198275923.1">
    <property type="nucleotide sequence ID" value="NZ_BAAAIF010000018.1"/>
</dbReference>
<dbReference type="Proteomes" id="UP000638849">
    <property type="component" value="Unassembled WGS sequence"/>
</dbReference>
<dbReference type="EMBL" id="JAEEAQ010000040">
    <property type="protein sequence ID" value="MBI0312699.1"/>
    <property type="molecule type" value="Genomic_DNA"/>
</dbReference>
<protein>
    <submittedName>
        <fullName evidence="2">Uncharacterized protein</fullName>
    </submittedName>
</protein>
<evidence type="ECO:0000313" key="3">
    <source>
        <dbReference type="Proteomes" id="UP000638849"/>
    </source>
</evidence>
<sequence length="98" mass="10115">MNLLISIGLGLMACAFAGGFTGRLALHRAAGLQALAEVCAAADSAAEGNAVVCSLFTTLAVGLAWIWWKGGGGDDTKRGLRRLRRAFTPVRRTASAPA</sequence>
<reference evidence="2 3" key="1">
    <citation type="submission" date="2020-12" db="EMBL/GenBank/DDBJ databases">
        <authorList>
            <person name="Kusuma A.B."/>
            <person name="Nouioui I."/>
            <person name="Goodfellow M."/>
        </authorList>
    </citation>
    <scope>NUCLEOTIDE SEQUENCE [LARGE SCALE GENOMIC DNA]</scope>
    <source>
        <strain evidence="2 3">DSM 41764</strain>
    </source>
</reference>
<organism evidence="2 3">
    <name type="scientific">Streptomyces javensis</name>
    <dbReference type="NCBI Taxonomy" id="114698"/>
    <lineage>
        <taxon>Bacteria</taxon>
        <taxon>Bacillati</taxon>
        <taxon>Actinomycetota</taxon>
        <taxon>Actinomycetes</taxon>
        <taxon>Kitasatosporales</taxon>
        <taxon>Streptomycetaceae</taxon>
        <taxon>Streptomyces</taxon>
        <taxon>Streptomyces violaceusniger group</taxon>
    </lineage>
</organism>
<accession>A0ABS0R6S1</accession>
<evidence type="ECO:0000256" key="1">
    <source>
        <dbReference type="SAM" id="Phobius"/>
    </source>
</evidence>
<gene>
    <name evidence="2" type="ORF">JBF12_06760</name>
</gene>